<evidence type="ECO:0000256" key="5">
    <source>
        <dbReference type="ARBA" id="ARBA00022777"/>
    </source>
</evidence>
<dbReference type="GO" id="GO:0005524">
    <property type="term" value="F:ATP binding"/>
    <property type="evidence" value="ECO:0007669"/>
    <property type="project" value="UniProtKB-KW"/>
</dbReference>
<dbReference type="NCBIfam" id="NF003917">
    <property type="entry name" value="PRK05443.1-1"/>
    <property type="match status" value="1"/>
</dbReference>
<dbReference type="Pfam" id="PF13090">
    <property type="entry name" value="PP_kinase_C"/>
    <property type="match status" value="1"/>
</dbReference>
<dbReference type="SUPFAM" id="SSF140356">
    <property type="entry name" value="PPK N-terminal domain-like"/>
    <property type="match status" value="1"/>
</dbReference>
<evidence type="ECO:0000256" key="4">
    <source>
        <dbReference type="ARBA" id="ARBA00022741"/>
    </source>
</evidence>
<dbReference type="GO" id="GO:0009358">
    <property type="term" value="C:polyphosphate kinase complex"/>
    <property type="evidence" value="ECO:0007669"/>
    <property type="project" value="InterPro"/>
</dbReference>
<dbReference type="Gene3D" id="1.20.58.310">
    <property type="entry name" value="Polyphosphate kinase N-terminal domain"/>
    <property type="match status" value="1"/>
</dbReference>
<keyword evidence="5 8" id="KW-0418">Kinase</keyword>
<keyword evidence="3 8" id="KW-0479">Metal-binding</keyword>
<dbReference type="NCBIfam" id="NF003918">
    <property type="entry name" value="PRK05443.1-2"/>
    <property type="match status" value="1"/>
</dbReference>
<evidence type="ECO:0000256" key="3">
    <source>
        <dbReference type="ARBA" id="ARBA00022723"/>
    </source>
</evidence>
<dbReference type="PANTHER" id="PTHR30218:SF0">
    <property type="entry name" value="POLYPHOSPHATE KINASE"/>
    <property type="match status" value="1"/>
</dbReference>
<dbReference type="NCBIfam" id="TIGR03705">
    <property type="entry name" value="poly_P_kin"/>
    <property type="match status" value="1"/>
</dbReference>
<evidence type="ECO:0000259" key="11">
    <source>
        <dbReference type="Pfam" id="PF02503"/>
    </source>
</evidence>
<dbReference type="InterPro" id="IPR036830">
    <property type="entry name" value="PP_kinase_middle_dom_sf"/>
</dbReference>
<dbReference type="AlphaFoldDB" id="A0A451B4K8"/>
<evidence type="ECO:0000259" key="13">
    <source>
        <dbReference type="Pfam" id="PF13090"/>
    </source>
</evidence>
<comment type="PTM">
    <text evidence="8 9">An intermediate of this reaction is the autophosphorylated ppk in which a phosphate is covalently linked to a histidine residue through a N-P bond.</text>
</comment>
<feature type="domain" description="Polyphosphate kinase C-terminal" evidence="14">
    <location>
        <begin position="387"/>
        <end position="553"/>
    </location>
</feature>
<dbReference type="SUPFAM" id="SSF56024">
    <property type="entry name" value="Phospholipase D/nuclease"/>
    <property type="match status" value="2"/>
</dbReference>
<evidence type="ECO:0000256" key="6">
    <source>
        <dbReference type="ARBA" id="ARBA00022840"/>
    </source>
</evidence>
<dbReference type="HAMAP" id="MF_00347">
    <property type="entry name" value="Polyphosphate_kinase"/>
    <property type="match status" value="1"/>
</dbReference>
<organism evidence="16">
    <name type="scientific">Candidatus Kentrum sp. UNK</name>
    <dbReference type="NCBI Taxonomy" id="2126344"/>
    <lineage>
        <taxon>Bacteria</taxon>
        <taxon>Pseudomonadati</taxon>
        <taxon>Pseudomonadota</taxon>
        <taxon>Gammaproteobacteria</taxon>
        <taxon>Candidatus Kentrum</taxon>
    </lineage>
</organism>
<dbReference type="FunFam" id="3.30.870.10:FF:000001">
    <property type="entry name" value="Polyphosphate kinase"/>
    <property type="match status" value="1"/>
</dbReference>
<comment type="function">
    <text evidence="8 9">Catalyzes the reversible transfer of the terminal phosphate of ATP to form a long-chain polyphosphate (polyP).</text>
</comment>
<feature type="binding site" evidence="8">
    <location>
        <position position="649"/>
    </location>
    <ligand>
        <name>ATP</name>
        <dbReference type="ChEBI" id="CHEBI:30616"/>
    </ligand>
</feature>
<name>A0A451B4K8_9GAMM</name>
<feature type="binding site" evidence="8">
    <location>
        <position position="462"/>
    </location>
    <ligand>
        <name>Mg(2+)</name>
        <dbReference type="ChEBI" id="CHEBI:18420"/>
    </ligand>
</feature>
<feature type="binding site" evidence="8">
    <location>
        <position position="432"/>
    </location>
    <ligand>
        <name>Mg(2+)</name>
        <dbReference type="ChEBI" id="CHEBI:18420"/>
    </ligand>
</feature>
<sequence>MKQPIEKPLAPDSRDTGKASARNDAKTTSGGLPSDGDHKTEIPSDAKDSEQTLHSAPEIDLGAPELYLNRELTWIDFNRRVLHEAKDERTPLLERVKFLAIVSSNLDEFFMKRIGGLKQQLAAGMQKPTVDGRTPARQIAECYARTRDIRTDREEIYKVLIGQLAEHDIHLVQYRTLDEHQRAGVRAYFIRSIFPLVTPLAMDPGHPFPFISNLAINLLVTLRYPGGTGIFMARVKVPLIKGVAPRFLRVGEANTFVTLDDVMANNLDLLFPGMEIESCDLFRVTRNANVEMDEEAADDLLEMIQSELRERHFAPIVRLEVVPGMNPTLRGMLAAELGLDADADVFEVQGMLAMRDLFEIALLDVPELHDRPHRPINHTRLDHNRQNIFHIIRKGPLLLQHPYESFSTSVERFLRTASTDPKVLAIKMTLYRTSSSGNIITSLIEAAQNGKQVAVLVELKARFDEAANIRWARSLEKAGIHVTYGVIGFKTHSKVILVVRKDYNGIQRYAHIGTGNYHADTARLYSDLGIMTNDEDICQDLTELFNFLTGYSAPLTYRKILAAPYTLKRGLLDKIDREINKHTPDSPGLIQFKMNALEDFDITKALYRACQAGVKVDLIVRDTCRLRPGIPGLSETARVISVVGRFLEHTRIYYFQNGGEEEYYIGSADLMKRNLESRVEVVTPVENPGLRQDLRLMLDVQLADRRSAWDLRADGSYIQRKPGEGQETHGSQETLILVADTRMAAALKHKQGTIRRKLVNRFQKRLKTIVGGLLENR</sequence>
<feature type="active site" description="Phosphohistidine intermediate" evidence="8">
    <location>
        <position position="492"/>
    </location>
</feature>
<dbReference type="Pfam" id="PF13089">
    <property type="entry name" value="PP_kinase_N"/>
    <property type="match status" value="1"/>
</dbReference>
<feature type="compositionally biased region" description="Basic and acidic residues" evidence="10">
    <location>
        <begin position="35"/>
        <end position="51"/>
    </location>
</feature>
<dbReference type="InterPro" id="IPR036832">
    <property type="entry name" value="PPK_N_dom_sf"/>
</dbReference>
<comment type="catalytic activity">
    <reaction evidence="8 9">
        <text>[phosphate](n) + ATP = [phosphate](n+1) + ADP</text>
        <dbReference type="Rhea" id="RHEA:19573"/>
        <dbReference type="Rhea" id="RHEA-COMP:9859"/>
        <dbReference type="Rhea" id="RHEA-COMP:14280"/>
        <dbReference type="ChEBI" id="CHEBI:16838"/>
        <dbReference type="ChEBI" id="CHEBI:30616"/>
        <dbReference type="ChEBI" id="CHEBI:456216"/>
        <dbReference type="EC" id="2.7.4.1"/>
    </reaction>
</comment>
<feature type="domain" description="Polyphosphate kinase middle" evidence="11">
    <location>
        <begin position="181"/>
        <end position="360"/>
    </location>
</feature>
<dbReference type="SUPFAM" id="SSF143724">
    <property type="entry name" value="PHP14-like"/>
    <property type="match status" value="1"/>
</dbReference>
<dbReference type="InterPro" id="IPR024953">
    <property type="entry name" value="PP_kinase_middle"/>
</dbReference>
<evidence type="ECO:0000256" key="7">
    <source>
        <dbReference type="ARBA" id="ARBA00022842"/>
    </source>
</evidence>
<proteinExistence type="inferred from homology"/>
<dbReference type="Gene3D" id="3.30.1840.10">
    <property type="entry name" value="Polyphosphate kinase middle domain"/>
    <property type="match status" value="1"/>
</dbReference>
<feature type="domain" description="Polyphosphate kinase C-terminal" evidence="13">
    <location>
        <begin position="561"/>
        <end position="732"/>
    </location>
</feature>
<dbReference type="InterPro" id="IPR025198">
    <property type="entry name" value="PPK_N_dom"/>
</dbReference>
<keyword evidence="2 8" id="KW-0808">Transferase</keyword>
<reference evidence="16" key="1">
    <citation type="submission" date="2019-02" db="EMBL/GenBank/DDBJ databases">
        <authorList>
            <person name="Gruber-Vodicka R. H."/>
            <person name="Seah K. B. B."/>
        </authorList>
    </citation>
    <scope>NUCLEOTIDE SEQUENCE</scope>
    <source>
        <strain evidence="16">BECK_BY19</strain>
        <strain evidence="15">BECK_BY8</strain>
    </source>
</reference>
<evidence type="ECO:0000313" key="16">
    <source>
        <dbReference type="EMBL" id="VFK73205.1"/>
    </source>
</evidence>
<accession>A0A451B4K8</accession>
<dbReference type="EMBL" id="CAADGD010000174">
    <property type="protein sequence ID" value="VFK73205.1"/>
    <property type="molecule type" value="Genomic_DNA"/>
</dbReference>
<evidence type="ECO:0000313" key="15">
    <source>
        <dbReference type="EMBL" id="VFK67927.1"/>
    </source>
</evidence>
<protein>
    <recommendedName>
        <fullName evidence="8 9">Polyphosphate kinase</fullName>
        <ecNumber evidence="8 9">2.7.4.1</ecNumber>
    </recommendedName>
    <alternativeName>
        <fullName evidence="8">ATP-polyphosphate phosphotransferase</fullName>
    </alternativeName>
    <alternativeName>
        <fullName evidence="8">Polyphosphoric acid kinase</fullName>
    </alternativeName>
</protein>
<evidence type="ECO:0000256" key="9">
    <source>
        <dbReference type="RuleBase" id="RU003800"/>
    </source>
</evidence>
<feature type="binding site" evidence="8">
    <location>
        <position position="105"/>
    </location>
    <ligand>
        <name>ATP</name>
        <dbReference type="ChEBI" id="CHEBI:30616"/>
    </ligand>
</feature>
<keyword evidence="7 8" id="KW-0460">Magnesium</keyword>
<dbReference type="InterPro" id="IPR025200">
    <property type="entry name" value="PPK_C_dom2"/>
</dbReference>
<dbReference type="GO" id="GO:0046872">
    <property type="term" value="F:metal ion binding"/>
    <property type="evidence" value="ECO:0007669"/>
    <property type="project" value="UniProtKB-KW"/>
</dbReference>
<dbReference type="Pfam" id="PF17941">
    <property type="entry name" value="PP_kinase_C_1"/>
    <property type="match status" value="1"/>
</dbReference>
<feature type="binding site" evidence="8">
    <location>
        <position position="525"/>
    </location>
    <ligand>
        <name>ATP</name>
        <dbReference type="ChEBI" id="CHEBI:30616"/>
    </ligand>
</feature>
<dbReference type="EMBL" id="CAADFZ010000177">
    <property type="protein sequence ID" value="VFK67927.1"/>
    <property type="molecule type" value="Genomic_DNA"/>
</dbReference>
<dbReference type="GO" id="GO:0006799">
    <property type="term" value="P:polyphosphate biosynthetic process"/>
    <property type="evidence" value="ECO:0007669"/>
    <property type="project" value="UniProtKB-UniRule"/>
</dbReference>
<comment type="cofactor">
    <cofactor evidence="8">
        <name>Mg(2+)</name>
        <dbReference type="ChEBI" id="CHEBI:18420"/>
    </cofactor>
</comment>
<dbReference type="Gene3D" id="3.30.870.10">
    <property type="entry name" value="Endonuclease Chain A"/>
    <property type="match status" value="2"/>
</dbReference>
<dbReference type="NCBIfam" id="NF003921">
    <property type="entry name" value="PRK05443.2-2"/>
    <property type="match status" value="1"/>
</dbReference>
<dbReference type="CDD" id="cd09168">
    <property type="entry name" value="PLDc_PaPPK1_C2_like"/>
    <property type="match status" value="1"/>
</dbReference>
<evidence type="ECO:0000256" key="10">
    <source>
        <dbReference type="SAM" id="MobiDB-lite"/>
    </source>
</evidence>
<dbReference type="InterPro" id="IPR003414">
    <property type="entry name" value="PP_kinase"/>
</dbReference>
<gene>
    <name evidence="8" type="primary">ppk</name>
    <name evidence="15" type="ORF">BECKUNK1418G_GA0071005_11773</name>
    <name evidence="16" type="ORF">BECKUNK1418H_GA0071006_11743</name>
</gene>
<comment type="similarity">
    <text evidence="8 9">Belongs to the polyphosphate kinase 1 (PPK1) family.</text>
</comment>
<dbReference type="Pfam" id="PF02503">
    <property type="entry name" value="PP_kinase"/>
    <property type="match status" value="1"/>
</dbReference>
<keyword evidence="4 8" id="KW-0547">Nucleotide-binding</keyword>
<dbReference type="InterPro" id="IPR041108">
    <property type="entry name" value="PP_kinase_C_1"/>
</dbReference>
<evidence type="ECO:0000259" key="14">
    <source>
        <dbReference type="Pfam" id="PF17941"/>
    </source>
</evidence>
<evidence type="ECO:0000256" key="8">
    <source>
        <dbReference type="HAMAP-Rule" id="MF_00347"/>
    </source>
</evidence>
<feature type="region of interest" description="Disordered" evidence="10">
    <location>
        <begin position="1"/>
        <end position="58"/>
    </location>
</feature>
<feature type="binding site" evidence="8">
    <location>
        <position position="621"/>
    </location>
    <ligand>
        <name>ATP</name>
        <dbReference type="ChEBI" id="CHEBI:30616"/>
    </ligand>
</feature>
<evidence type="ECO:0000256" key="1">
    <source>
        <dbReference type="ARBA" id="ARBA00022553"/>
    </source>
</evidence>
<dbReference type="EC" id="2.7.4.1" evidence="8 9"/>
<feature type="compositionally biased region" description="Basic and acidic residues" evidence="10">
    <location>
        <begin position="12"/>
        <end position="25"/>
    </location>
</feature>
<keyword evidence="6 8" id="KW-0067">ATP-binding</keyword>
<feature type="domain" description="Polyphosphate kinase N-terminal" evidence="12">
    <location>
        <begin position="67"/>
        <end position="172"/>
    </location>
</feature>
<evidence type="ECO:0000256" key="2">
    <source>
        <dbReference type="ARBA" id="ARBA00022679"/>
    </source>
</evidence>
<evidence type="ECO:0000259" key="12">
    <source>
        <dbReference type="Pfam" id="PF13089"/>
    </source>
</evidence>
<keyword evidence="1 8" id="KW-0597">Phosphoprotein</keyword>
<dbReference type="CDD" id="cd09165">
    <property type="entry name" value="PLDc_PaPPK1_C1_like"/>
    <property type="match status" value="1"/>
</dbReference>
<dbReference type="PANTHER" id="PTHR30218">
    <property type="entry name" value="POLYPHOSPHATE KINASE"/>
    <property type="match status" value="1"/>
</dbReference>
<dbReference type="PIRSF" id="PIRSF015589">
    <property type="entry name" value="PP_kinase"/>
    <property type="match status" value="1"/>
</dbReference>
<dbReference type="GO" id="GO:0008976">
    <property type="term" value="F:polyphosphate kinase activity"/>
    <property type="evidence" value="ECO:0007669"/>
    <property type="project" value="UniProtKB-UniRule"/>
</dbReference>